<name>A0A365U687_9RHOB</name>
<evidence type="ECO:0000259" key="1">
    <source>
        <dbReference type="Pfam" id="PF01814"/>
    </source>
</evidence>
<sequence>MPSQPSADSPDPLALETREGLPEALRTLLEHYPRAGWAEDPGFAGLVEFWLDRHGMFRKLSTLLADEAGAAEAGRLDPERFAPRLARFGGMFLQELHGHHLIEDHQYFPVLARLEPRLERGFGLLDADHHALDPWLARLAERANAVIGAVQAWQGGAEPAGRLAEDLAAFAPLLERHLTDEEDLVVPVLLRHRGAGLG</sequence>
<organism evidence="2 3">
    <name type="scientific">Rhodosalinus halophilus</name>
    <dbReference type="NCBI Taxonomy" id="2259333"/>
    <lineage>
        <taxon>Bacteria</taxon>
        <taxon>Pseudomonadati</taxon>
        <taxon>Pseudomonadota</taxon>
        <taxon>Alphaproteobacteria</taxon>
        <taxon>Rhodobacterales</taxon>
        <taxon>Paracoccaceae</taxon>
        <taxon>Rhodosalinus</taxon>
    </lineage>
</organism>
<keyword evidence="3" id="KW-1185">Reference proteome</keyword>
<protein>
    <submittedName>
        <fullName evidence="2">Hemerythrin domain-containing protein</fullName>
    </submittedName>
</protein>
<reference evidence="2 3" key="1">
    <citation type="submission" date="2018-07" db="EMBL/GenBank/DDBJ databases">
        <title>Rhodosalinus sp. strain E84T genomic sequence and assembly.</title>
        <authorList>
            <person name="Liu Z.-W."/>
            <person name="Lu D.-C."/>
        </authorList>
    </citation>
    <scope>NUCLEOTIDE SEQUENCE [LARGE SCALE GENOMIC DNA]</scope>
    <source>
        <strain evidence="2 3">E84</strain>
    </source>
</reference>
<evidence type="ECO:0000313" key="2">
    <source>
        <dbReference type="EMBL" id="RBI84018.1"/>
    </source>
</evidence>
<dbReference type="Gene3D" id="1.20.120.520">
    <property type="entry name" value="nmb1532 protein domain like"/>
    <property type="match status" value="1"/>
</dbReference>
<dbReference type="OrthoDB" id="6077989at2"/>
<proteinExistence type="predicted"/>
<dbReference type="InterPro" id="IPR012312">
    <property type="entry name" value="Hemerythrin-like"/>
</dbReference>
<dbReference type="AlphaFoldDB" id="A0A365U687"/>
<evidence type="ECO:0000313" key="3">
    <source>
        <dbReference type="Proteomes" id="UP000253370"/>
    </source>
</evidence>
<dbReference type="RefSeq" id="WP_113289997.1">
    <property type="nucleotide sequence ID" value="NZ_QNTQ01000013.1"/>
</dbReference>
<accession>A0A365U687</accession>
<dbReference type="EMBL" id="QNTQ01000013">
    <property type="protein sequence ID" value="RBI84018.1"/>
    <property type="molecule type" value="Genomic_DNA"/>
</dbReference>
<dbReference type="Pfam" id="PF01814">
    <property type="entry name" value="Hemerythrin"/>
    <property type="match status" value="1"/>
</dbReference>
<feature type="domain" description="Hemerythrin-like" evidence="1">
    <location>
        <begin position="47"/>
        <end position="189"/>
    </location>
</feature>
<gene>
    <name evidence="2" type="ORF">DRV85_13450</name>
</gene>
<comment type="caution">
    <text evidence="2">The sequence shown here is derived from an EMBL/GenBank/DDBJ whole genome shotgun (WGS) entry which is preliminary data.</text>
</comment>
<dbReference type="Proteomes" id="UP000253370">
    <property type="component" value="Unassembled WGS sequence"/>
</dbReference>